<gene>
    <name evidence="1" type="ORF">EVAR_19692_1</name>
</gene>
<name>A0A4C1V2S5_EUMVA</name>
<dbReference type="Proteomes" id="UP000299102">
    <property type="component" value="Unassembled WGS sequence"/>
</dbReference>
<protein>
    <submittedName>
        <fullName evidence="1">Uncharacterized protein</fullName>
    </submittedName>
</protein>
<keyword evidence="2" id="KW-1185">Reference proteome</keyword>
<reference evidence="1 2" key="1">
    <citation type="journal article" date="2019" name="Commun. Biol.">
        <title>The bagworm genome reveals a unique fibroin gene that provides high tensile strength.</title>
        <authorList>
            <person name="Kono N."/>
            <person name="Nakamura H."/>
            <person name="Ohtoshi R."/>
            <person name="Tomita M."/>
            <person name="Numata K."/>
            <person name="Arakawa K."/>
        </authorList>
    </citation>
    <scope>NUCLEOTIDE SEQUENCE [LARGE SCALE GENOMIC DNA]</scope>
</reference>
<evidence type="ECO:0000313" key="2">
    <source>
        <dbReference type="Proteomes" id="UP000299102"/>
    </source>
</evidence>
<sequence length="115" mass="12849">MGRPCARPHGCVRLSRTKNPLTLIVALPQRIALLASTCAARSTWRCRRRVTILWVPFKAPRHRSHNVKKNSRARRLGESVVAQRCTPGQAPRANRCSCARARSLAPTLNKTSMVL</sequence>
<dbReference type="AlphaFoldDB" id="A0A4C1V2S5"/>
<accession>A0A4C1V2S5</accession>
<evidence type="ECO:0000313" key="1">
    <source>
        <dbReference type="EMBL" id="GBP32840.1"/>
    </source>
</evidence>
<organism evidence="1 2">
    <name type="scientific">Eumeta variegata</name>
    <name type="common">Bagworm moth</name>
    <name type="synonym">Eumeta japonica</name>
    <dbReference type="NCBI Taxonomy" id="151549"/>
    <lineage>
        <taxon>Eukaryota</taxon>
        <taxon>Metazoa</taxon>
        <taxon>Ecdysozoa</taxon>
        <taxon>Arthropoda</taxon>
        <taxon>Hexapoda</taxon>
        <taxon>Insecta</taxon>
        <taxon>Pterygota</taxon>
        <taxon>Neoptera</taxon>
        <taxon>Endopterygota</taxon>
        <taxon>Lepidoptera</taxon>
        <taxon>Glossata</taxon>
        <taxon>Ditrysia</taxon>
        <taxon>Tineoidea</taxon>
        <taxon>Psychidae</taxon>
        <taxon>Oiketicinae</taxon>
        <taxon>Eumeta</taxon>
    </lineage>
</organism>
<comment type="caution">
    <text evidence="1">The sequence shown here is derived from an EMBL/GenBank/DDBJ whole genome shotgun (WGS) entry which is preliminary data.</text>
</comment>
<dbReference type="EMBL" id="BGZK01000265">
    <property type="protein sequence ID" value="GBP32840.1"/>
    <property type="molecule type" value="Genomic_DNA"/>
</dbReference>
<proteinExistence type="predicted"/>